<comment type="caution">
    <text evidence="2">The sequence shown here is derived from an EMBL/GenBank/DDBJ whole genome shotgun (WGS) entry which is preliminary data.</text>
</comment>
<protein>
    <submittedName>
        <fullName evidence="2">Uncharacterized protein</fullName>
    </submittedName>
</protein>
<proteinExistence type="predicted"/>
<keyword evidence="3" id="KW-1185">Reference proteome</keyword>
<evidence type="ECO:0000256" key="1">
    <source>
        <dbReference type="SAM" id="SignalP"/>
    </source>
</evidence>
<keyword evidence="1" id="KW-0732">Signal</keyword>
<reference evidence="2 3" key="1">
    <citation type="submission" date="2021-04" db="EMBL/GenBank/DDBJ databases">
        <title>The genome sequence of type strain Ideonella paludis KCTC 32238.</title>
        <authorList>
            <person name="Liu Y."/>
        </authorList>
    </citation>
    <scope>NUCLEOTIDE SEQUENCE [LARGE SCALE GENOMIC DNA]</scope>
    <source>
        <strain evidence="2 3">KCTC 32238</strain>
    </source>
</reference>
<evidence type="ECO:0000313" key="2">
    <source>
        <dbReference type="EMBL" id="MBQ0935197.1"/>
    </source>
</evidence>
<feature type="signal peptide" evidence="1">
    <location>
        <begin position="1"/>
        <end position="23"/>
    </location>
</feature>
<dbReference type="RefSeq" id="WP_210807853.1">
    <property type="nucleotide sequence ID" value="NZ_JAGQDG010000002.1"/>
</dbReference>
<accession>A0ABS5DVM1</accession>
<gene>
    <name evidence="2" type="ORF">KAK11_07660</name>
</gene>
<feature type="chain" id="PRO_5047212320" evidence="1">
    <location>
        <begin position="24"/>
        <end position="163"/>
    </location>
</feature>
<organism evidence="2 3">
    <name type="scientific">Ideonella paludis</name>
    <dbReference type="NCBI Taxonomy" id="1233411"/>
    <lineage>
        <taxon>Bacteria</taxon>
        <taxon>Pseudomonadati</taxon>
        <taxon>Pseudomonadota</taxon>
        <taxon>Betaproteobacteria</taxon>
        <taxon>Burkholderiales</taxon>
        <taxon>Sphaerotilaceae</taxon>
        <taxon>Ideonella</taxon>
    </lineage>
</organism>
<dbReference type="EMBL" id="JAGQDG010000002">
    <property type="protein sequence ID" value="MBQ0935197.1"/>
    <property type="molecule type" value="Genomic_DNA"/>
</dbReference>
<evidence type="ECO:0000313" key="3">
    <source>
        <dbReference type="Proteomes" id="UP000672097"/>
    </source>
</evidence>
<dbReference type="Proteomes" id="UP000672097">
    <property type="component" value="Unassembled WGS sequence"/>
</dbReference>
<sequence>MIRPFIAAATALACMLSAASAGATEPVKKAAAKAKAVKATKAEPPLPAAEDEQLAAAAMTHFGDYQCEQSKSVQVAMNPKFDGYVDVLFGKQRWTMKPVLSSTGALRLEDVKGQTMMLQIAHKSMLMDVKVGRRIVDECMHEKQAQAKAEAQAQPAAPSMMGN</sequence>
<name>A0ABS5DVM1_9BURK</name>